<keyword evidence="2 3" id="KW-0040">ANK repeat</keyword>
<dbReference type="Pfam" id="PF12796">
    <property type="entry name" value="Ank_2"/>
    <property type="match status" value="2"/>
</dbReference>
<feature type="repeat" description="ANK" evidence="3">
    <location>
        <begin position="140"/>
        <end position="172"/>
    </location>
</feature>
<feature type="domain" description="SOCS box" evidence="4">
    <location>
        <begin position="360"/>
        <end position="418"/>
    </location>
</feature>
<gene>
    <name evidence="5" type="ORF">PoB_000592800</name>
</gene>
<evidence type="ECO:0000313" key="6">
    <source>
        <dbReference type="Proteomes" id="UP000735302"/>
    </source>
</evidence>
<dbReference type="Gene3D" id="1.25.40.20">
    <property type="entry name" value="Ankyrin repeat-containing domain"/>
    <property type="match status" value="2"/>
</dbReference>
<dbReference type="PANTHER" id="PTHR24126">
    <property type="entry name" value="ANKYRIN REPEAT, PH AND SEC7 DOMAIN CONTAINING PROTEIN SECG-RELATED"/>
    <property type="match status" value="1"/>
</dbReference>
<comment type="caution">
    <text evidence="5">The sequence shown here is derived from an EMBL/GenBank/DDBJ whole genome shotgun (WGS) entry which is preliminary data.</text>
</comment>
<evidence type="ECO:0000313" key="5">
    <source>
        <dbReference type="EMBL" id="GFN79422.1"/>
    </source>
</evidence>
<dbReference type="EMBL" id="BLXT01000663">
    <property type="protein sequence ID" value="GFN79422.1"/>
    <property type="molecule type" value="Genomic_DNA"/>
</dbReference>
<evidence type="ECO:0000256" key="2">
    <source>
        <dbReference type="ARBA" id="ARBA00023043"/>
    </source>
</evidence>
<dbReference type="Proteomes" id="UP000735302">
    <property type="component" value="Unassembled WGS sequence"/>
</dbReference>
<evidence type="ECO:0000259" key="4">
    <source>
        <dbReference type="PROSITE" id="PS50225"/>
    </source>
</evidence>
<dbReference type="Pfam" id="PF00023">
    <property type="entry name" value="Ank"/>
    <property type="match status" value="1"/>
</dbReference>
<dbReference type="Pfam" id="PF07525">
    <property type="entry name" value="SOCS_box"/>
    <property type="match status" value="1"/>
</dbReference>
<dbReference type="SUPFAM" id="SSF48403">
    <property type="entry name" value="Ankyrin repeat"/>
    <property type="match status" value="1"/>
</dbReference>
<dbReference type="GO" id="GO:0035556">
    <property type="term" value="P:intracellular signal transduction"/>
    <property type="evidence" value="ECO:0007669"/>
    <property type="project" value="InterPro"/>
</dbReference>
<dbReference type="PROSITE" id="PS50297">
    <property type="entry name" value="ANK_REP_REGION"/>
    <property type="match status" value="3"/>
</dbReference>
<dbReference type="CDD" id="cd03716">
    <property type="entry name" value="SOCS_ASB_like"/>
    <property type="match status" value="1"/>
</dbReference>
<feature type="repeat" description="ANK" evidence="3">
    <location>
        <begin position="266"/>
        <end position="298"/>
    </location>
</feature>
<protein>
    <submittedName>
        <fullName evidence="5">Ankyrin repeat-containing domain</fullName>
    </submittedName>
</protein>
<feature type="repeat" description="ANK" evidence="3">
    <location>
        <begin position="38"/>
        <end position="66"/>
    </location>
</feature>
<dbReference type="InterPro" id="IPR036036">
    <property type="entry name" value="SOCS_box-like_dom_sf"/>
</dbReference>
<dbReference type="SUPFAM" id="SSF158235">
    <property type="entry name" value="SOCS box-like"/>
    <property type="match status" value="1"/>
</dbReference>
<dbReference type="InterPro" id="IPR002110">
    <property type="entry name" value="Ankyrin_rpt"/>
</dbReference>
<dbReference type="PROSITE" id="PS50088">
    <property type="entry name" value="ANK_REPEAT"/>
    <property type="match status" value="4"/>
</dbReference>
<dbReference type="SMART" id="SM00253">
    <property type="entry name" value="SOCS"/>
    <property type="match status" value="1"/>
</dbReference>
<accession>A0AAV3YAE0</accession>
<proteinExistence type="predicted"/>
<name>A0AAV3YAE0_9GAST</name>
<keyword evidence="6" id="KW-1185">Reference proteome</keyword>
<dbReference type="InterPro" id="IPR001496">
    <property type="entry name" value="SOCS_box"/>
</dbReference>
<dbReference type="Gene3D" id="1.10.750.20">
    <property type="entry name" value="SOCS box"/>
    <property type="match status" value="1"/>
</dbReference>
<organism evidence="5 6">
    <name type="scientific">Plakobranchus ocellatus</name>
    <dbReference type="NCBI Taxonomy" id="259542"/>
    <lineage>
        <taxon>Eukaryota</taxon>
        <taxon>Metazoa</taxon>
        <taxon>Spiralia</taxon>
        <taxon>Lophotrochozoa</taxon>
        <taxon>Mollusca</taxon>
        <taxon>Gastropoda</taxon>
        <taxon>Heterobranchia</taxon>
        <taxon>Euthyneura</taxon>
        <taxon>Panpulmonata</taxon>
        <taxon>Sacoglossa</taxon>
        <taxon>Placobranchoidea</taxon>
        <taxon>Plakobranchidae</taxon>
        <taxon>Plakobranchus</taxon>
    </lineage>
</organism>
<dbReference type="PANTHER" id="PTHR24126:SF14">
    <property type="entry name" value="ANK_REP_REGION DOMAIN-CONTAINING PROTEIN"/>
    <property type="match status" value="1"/>
</dbReference>
<reference evidence="5 6" key="1">
    <citation type="journal article" date="2021" name="Elife">
        <title>Chloroplast acquisition without the gene transfer in kleptoplastic sea slugs, Plakobranchus ocellatus.</title>
        <authorList>
            <person name="Maeda T."/>
            <person name="Takahashi S."/>
            <person name="Yoshida T."/>
            <person name="Shimamura S."/>
            <person name="Takaki Y."/>
            <person name="Nagai Y."/>
            <person name="Toyoda A."/>
            <person name="Suzuki Y."/>
            <person name="Arimoto A."/>
            <person name="Ishii H."/>
            <person name="Satoh N."/>
            <person name="Nishiyama T."/>
            <person name="Hasebe M."/>
            <person name="Maruyama T."/>
            <person name="Minagawa J."/>
            <person name="Obokata J."/>
            <person name="Shigenobu S."/>
        </authorList>
    </citation>
    <scope>NUCLEOTIDE SEQUENCE [LARGE SCALE GENOMIC DNA]</scope>
</reference>
<dbReference type="SMART" id="SM00969">
    <property type="entry name" value="SOCS_box"/>
    <property type="match status" value="1"/>
</dbReference>
<evidence type="ECO:0000256" key="1">
    <source>
        <dbReference type="ARBA" id="ARBA00022737"/>
    </source>
</evidence>
<keyword evidence="1" id="KW-0677">Repeat</keyword>
<feature type="repeat" description="ANK" evidence="3">
    <location>
        <begin position="107"/>
        <end position="139"/>
    </location>
</feature>
<dbReference type="PRINTS" id="PR01415">
    <property type="entry name" value="ANKYRIN"/>
</dbReference>
<dbReference type="InterPro" id="IPR036770">
    <property type="entry name" value="Ankyrin_rpt-contain_sf"/>
</dbReference>
<dbReference type="AlphaFoldDB" id="A0AAV3YAE0"/>
<evidence type="ECO:0000256" key="3">
    <source>
        <dbReference type="PROSITE-ProRule" id="PRU00023"/>
    </source>
</evidence>
<dbReference type="SMART" id="SM00248">
    <property type="entry name" value="ANK"/>
    <property type="match status" value="7"/>
</dbReference>
<dbReference type="PROSITE" id="PS50225">
    <property type="entry name" value="SOCS"/>
    <property type="match status" value="1"/>
</dbReference>
<sequence>MSILDCVNWRQISFQELDSLLRLHGDVDKSLVDEELKNTLTPLCIACKYNREDLVTVLLHHGADIEKCCSSYRKRPLHFACDHSNGNLGLVRKILEAKAITDSQDADGNTGLHLACTESNVPVVELLLENQADVSLADLDGETPLVRACFARSHRLVEVLLHAGSDPNVKGGQPLEIVVGTRSVETLKLLIESGADVQRGAYLAQASEMDLIDMMKILNNYGADVNKTNNLGMTPLQAACFCRFSSAESVRLLLSWGANVQAFSSTRETALHYACAARSLDKMRLLLAYGAHPGALGAHWVTPITAALVSLFQEERESQEAGSLVVQMVRLLLAAGAKLRPDRLQGLCSIVVLIRSLGPQARQELLDILEWRASRPASLQELCRICVRRATAPNVDSNVVRLPLPKQIVAYLQFEDIL</sequence>